<protein>
    <submittedName>
        <fullName evidence="1">Unannotated protein</fullName>
    </submittedName>
</protein>
<reference evidence="1" key="1">
    <citation type="submission" date="2020-05" db="EMBL/GenBank/DDBJ databases">
        <authorList>
            <person name="Chiriac C."/>
            <person name="Salcher M."/>
            <person name="Ghai R."/>
            <person name="Kavagutti S V."/>
        </authorList>
    </citation>
    <scope>NUCLEOTIDE SEQUENCE</scope>
</reference>
<name>A0A6J6WX14_9ZZZZ</name>
<dbReference type="AlphaFoldDB" id="A0A6J6WX14"/>
<proteinExistence type="predicted"/>
<gene>
    <name evidence="1" type="ORF">UFOPK2958_00862</name>
</gene>
<sequence>MAAGELHGAQHQYTATSGGHLHHFVKRNLGESTSLGHHAGIGAVDARDVGVDLTDIGLEGRGQRHGRNVRTTSTEGGDIAIGGDALEAGDDGGVAIAEGLFNTFGAHFENFGASVVGVSNNAGLRTSERGRL</sequence>
<evidence type="ECO:0000313" key="1">
    <source>
        <dbReference type="EMBL" id="CAB4786547.1"/>
    </source>
</evidence>
<accession>A0A6J6WX14</accession>
<dbReference type="EMBL" id="CAFAAB010000091">
    <property type="protein sequence ID" value="CAB4786547.1"/>
    <property type="molecule type" value="Genomic_DNA"/>
</dbReference>
<organism evidence="1">
    <name type="scientific">freshwater metagenome</name>
    <dbReference type="NCBI Taxonomy" id="449393"/>
    <lineage>
        <taxon>unclassified sequences</taxon>
        <taxon>metagenomes</taxon>
        <taxon>ecological metagenomes</taxon>
    </lineage>
</organism>